<keyword evidence="3" id="KW-1185">Reference proteome</keyword>
<gene>
    <name evidence="2" type="ORF">FOE78_02215</name>
</gene>
<reference evidence="2 3" key="1">
    <citation type="submission" date="2019-07" db="EMBL/GenBank/DDBJ databases">
        <title>Microlunatus dokdonensis sp. nov. isolated from the rhizospheric soil of the wild plant Elymus tsukushiensis.</title>
        <authorList>
            <person name="Ghim S.-Y."/>
            <person name="Hwang Y.-J."/>
            <person name="Son J.-S."/>
            <person name="Shin J.-H."/>
        </authorList>
    </citation>
    <scope>NUCLEOTIDE SEQUENCE [LARGE SCALE GENOMIC DNA]</scope>
    <source>
        <strain evidence="2 3">KUDC0627</strain>
    </source>
</reference>
<dbReference type="SUPFAM" id="SSF52540">
    <property type="entry name" value="P-loop containing nucleoside triphosphate hydrolases"/>
    <property type="match status" value="1"/>
</dbReference>
<dbReference type="Proteomes" id="UP000319263">
    <property type="component" value="Chromosome"/>
</dbReference>
<evidence type="ECO:0000259" key="1">
    <source>
        <dbReference type="Pfam" id="PF13401"/>
    </source>
</evidence>
<dbReference type="GO" id="GO:0016887">
    <property type="term" value="F:ATP hydrolysis activity"/>
    <property type="evidence" value="ECO:0007669"/>
    <property type="project" value="InterPro"/>
</dbReference>
<accession>A0A516PUN2</accession>
<dbReference type="OrthoDB" id="9813134at2"/>
<evidence type="ECO:0000313" key="3">
    <source>
        <dbReference type="Proteomes" id="UP000319263"/>
    </source>
</evidence>
<dbReference type="InterPro" id="IPR049945">
    <property type="entry name" value="AAA_22"/>
</dbReference>
<dbReference type="Gene3D" id="3.40.50.300">
    <property type="entry name" value="P-loop containing nucleotide triphosphate hydrolases"/>
    <property type="match status" value="1"/>
</dbReference>
<dbReference type="PANTHER" id="PTHR34704:SF1">
    <property type="entry name" value="ATPASE"/>
    <property type="match status" value="1"/>
</dbReference>
<organism evidence="2 3">
    <name type="scientific">Microlunatus elymi</name>
    <dbReference type="NCBI Taxonomy" id="2596828"/>
    <lineage>
        <taxon>Bacteria</taxon>
        <taxon>Bacillati</taxon>
        <taxon>Actinomycetota</taxon>
        <taxon>Actinomycetes</taxon>
        <taxon>Propionibacteriales</taxon>
        <taxon>Propionibacteriaceae</taxon>
        <taxon>Microlunatus</taxon>
    </lineage>
</organism>
<sequence>MPKPPTIFDRDAEWDDLTRFVEDPAPGLRIGIVRGRRRYGKSFLLEHLCAQLGGVYTLAVRQSRTMGIQRFINAVSDAVGLPLGRFDTWEGALEAAIEAGVRTAGDRIPVLVVDEFPYLESQAPELLSVIQAIYDRRGPSSGHPSYKLILCGSALSVMSRLVMGDQALYGRTALDLRIGTFDFRDTASYWGADPETALLIDATIGGVPGYRDVIGRPPAAGKKGFATWLSGSLLNPSHALFNEPDYLLAEDPKLTDRALVYAIWEAVAQGATTPTKIGGIVGLETKSLDYYLRLMRAAGFLRHDQDLLLQRRPVITIADPVVRFHNLIVRPNLADLELRNTQLAWQRSETTFDAKVLGPHFEELVRAWATRYGRAEGKLDIGHVGTTVIACREHRGHEVDLVALDSESTPRRKGGRISVIGEAKATTQPRGEADLVRLEHVRDLLTAQGWQADSARLLLASRSGFRPELRTNSPAILLDLHDLYGR</sequence>
<feature type="domain" description="ORC1/DEAH AAA+ ATPase" evidence="1">
    <location>
        <begin position="29"/>
        <end position="141"/>
    </location>
</feature>
<dbReference type="AlphaFoldDB" id="A0A516PUN2"/>
<dbReference type="EMBL" id="CP041692">
    <property type="protein sequence ID" value="QDP94887.1"/>
    <property type="molecule type" value="Genomic_DNA"/>
</dbReference>
<dbReference type="PANTHER" id="PTHR34704">
    <property type="entry name" value="ATPASE"/>
    <property type="match status" value="1"/>
</dbReference>
<proteinExistence type="predicted"/>
<protein>
    <submittedName>
        <fullName evidence="2">ATPase</fullName>
    </submittedName>
</protein>
<evidence type="ECO:0000313" key="2">
    <source>
        <dbReference type="EMBL" id="QDP94887.1"/>
    </source>
</evidence>
<dbReference type="Pfam" id="PF13401">
    <property type="entry name" value="AAA_22"/>
    <property type="match status" value="1"/>
</dbReference>
<name>A0A516PUN2_9ACTN</name>
<dbReference type="InterPro" id="IPR027417">
    <property type="entry name" value="P-loop_NTPase"/>
</dbReference>
<dbReference type="KEGG" id="mik:FOE78_02215"/>
<dbReference type="RefSeq" id="WP_143984872.1">
    <property type="nucleotide sequence ID" value="NZ_CP041692.1"/>
</dbReference>